<dbReference type="Pfam" id="PF01476">
    <property type="entry name" value="LysM"/>
    <property type="match status" value="1"/>
</dbReference>
<evidence type="ECO:0000259" key="3">
    <source>
        <dbReference type="PROSITE" id="PS51782"/>
    </source>
</evidence>
<dbReference type="NCBIfam" id="NF042931">
    <property type="entry name" value="SAG1386_EF1546"/>
    <property type="match status" value="1"/>
</dbReference>
<dbReference type="AlphaFoldDB" id="A0A7L4WE96"/>
<feature type="transmembrane region" description="Helical" evidence="2">
    <location>
        <begin position="36"/>
        <end position="59"/>
    </location>
</feature>
<evidence type="ECO:0000256" key="1">
    <source>
        <dbReference type="SAM" id="MobiDB-lite"/>
    </source>
</evidence>
<dbReference type="Proteomes" id="UP000516280">
    <property type="component" value="Chromosome"/>
</dbReference>
<dbReference type="CDD" id="cd00118">
    <property type="entry name" value="LysM"/>
    <property type="match status" value="1"/>
</dbReference>
<dbReference type="InterPro" id="IPR018392">
    <property type="entry name" value="LysM"/>
</dbReference>
<dbReference type="SUPFAM" id="SSF54106">
    <property type="entry name" value="LysM domain"/>
    <property type="match status" value="1"/>
</dbReference>
<dbReference type="InterPro" id="IPR049981">
    <property type="entry name" value="SPy_0802-like"/>
</dbReference>
<keyword evidence="2" id="KW-0812">Transmembrane</keyword>
<feature type="region of interest" description="Disordered" evidence="1">
    <location>
        <begin position="1"/>
        <end position="31"/>
    </location>
</feature>
<sequence length="163" mass="17240">MAKNKEPWNNEIYGAMQESREGTPQKRSNKRKEASTNFLTFLVILLVVIIGGIIMIIVWNNRLVDNTKISSSFYTSKSSISKSVSSEVSSNASEASSESSSEATPPASSSSAAPTGDTTTVQAGEGLYAIAARTGASAEVIAKANGMTVANWYANPGDVIKLK</sequence>
<dbReference type="InterPro" id="IPR036779">
    <property type="entry name" value="LysM_dom_sf"/>
</dbReference>
<gene>
    <name evidence="4" type="ORF">BHS01_04070</name>
</gene>
<dbReference type="SMART" id="SM00257">
    <property type="entry name" value="LysM"/>
    <property type="match status" value="1"/>
</dbReference>
<dbReference type="PROSITE" id="PS51782">
    <property type="entry name" value="LYSM"/>
    <property type="match status" value="1"/>
</dbReference>
<keyword evidence="2" id="KW-1133">Transmembrane helix</keyword>
<dbReference type="RefSeq" id="WP_109834788.1">
    <property type="nucleotide sequence ID" value="NZ_CP017195.1"/>
</dbReference>
<dbReference type="Gene3D" id="3.10.350.10">
    <property type="entry name" value="LysM domain"/>
    <property type="match status" value="1"/>
</dbReference>
<keyword evidence="2" id="KW-0472">Membrane</keyword>
<organism evidence="4 5">
    <name type="scientific">Pseudolactococcus paracarnosus</name>
    <dbReference type="NCBI Taxonomy" id="2749962"/>
    <lineage>
        <taxon>Bacteria</taxon>
        <taxon>Bacillati</taxon>
        <taxon>Bacillota</taxon>
        <taxon>Bacilli</taxon>
        <taxon>Lactobacillales</taxon>
        <taxon>Streptococcaceae</taxon>
        <taxon>Pseudolactococcus</taxon>
    </lineage>
</organism>
<feature type="domain" description="LysM" evidence="3">
    <location>
        <begin position="117"/>
        <end position="162"/>
    </location>
</feature>
<name>A0A7L4WE96_9LACT</name>
<reference evidence="4 5" key="1">
    <citation type="submission" date="2016-09" db="EMBL/GenBank/DDBJ databases">
        <title>Lactic acid bacteria from MAP meat Genome sequencing and assembly.</title>
        <authorList>
            <person name="Behr J."/>
            <person name="Hilgarth M."/>
            <person name="Vogel R.F."/>
        </authorList>
    </citation>
    <scope>NUCLEOTIDE SEQUENCE [LARGE SCALE GENOMIC DNA]</scope>
    <source>
        <strain evidence="4 5">TMW21615</strain>
    </source>
</reference>
<accession>A0A7L4WE96</accession>
<evidence type="ECO:0000313" key="5">
    <source>
        <dbReference type="Proteomes" id="UP000516280"/>
    </source>
</evidence>
<protein>
    <recommendedName>
        <fullName evidence="3">LysM domain-containing protein</fullName>
    </recommendedName>
</protein>
<evidence type="ECO:0000256" key="2">
    <source>
        <dbReference type="SAM" id="Phobius"/>
    </source>
</evidence>
<feature type="compositionally biased region" description="Low complexity" evidence="1">
    <location>
        <begin position="75"/>
        <end position="113"/>
    </location>
</feature>
<feature type="region of interest" description="Disordered" evidence="1">
    <location>
        <begin position="75"/>
        <end position="118"/>
    </location>
</feature>
<dbReference type="KEGG" id="lpaa:BHS01_04070"/>
<proteinExistence type="predicted"/>
<evidence type="ECO:0000313" key="4">
    <source>
        <dbReference type="EMBL" id="QDJ27760.1"/>
    </source>
</evidence>
<dbReference type="EMBL" id="CP017195">
    <property type="protein sequence ID" value="QDJ27760.1"/>
    <property type="molecule type" value="Genomic_DNA"/>
</dbReference>